<gene>
    <name evidence="1" type="ORF">IPOD504_LOCUS764</name>
</gene>
<reference evidence="1" key="1">
    <citation type="submission" date="2022-03" db="EMBL/GenBank/DDBJ databases">
        <authorList>
            <person name="Martin H S."/>
        </authorList>
    </citation>
    <scope>NUCLEOTIDE SEQUENCE</scope>
</reference>
<dbReference type="Proteomes" id="UP000837857">
    <property type="component" value="Chromosome 1"/>
</dbReference>
<evidence type="ECO:0000313" key="1">
    <source>
        <dbReference type="EMBL" id="CAH2035928.1"/>
    </source>
</evidence>
<evidence type="ECO:0008006" key="3">
    <source>
        <dbReference type="Google" id="ProtNLM"/>
    </source>
</evidence>
<proteinExistence type="predicted"/>
<keyword evidence="2" id="KW-1185">Reference proteome</keyword>
<dbReference type="EMBL" id="OW152813">
    <property type="protein sequence ID" value="CAH2035928.1"/>
    <property type="molecule type" value="Genomic_DNA"/>
</dbReference>
<feature type="non-terminal residue" evidence="1">
    <location>
        <position position="86"/>
    </location>
</feature>
<protein>
    <recommendedName>
        <fullName evidence="3">DUF4219 domain-containing protein</fullName>
    </recommendedName>
</protein>
<organism evidence="1 2">
    <name type="scientific">Iphiclides podalirius</name>
    <name type="common">scarce swallowtail</name>
    <dbReference type="NCBI Taxonomy" id="110791"/>
    <lineage>
        <taxon>Eukaryota</taxon>
        <taxon>Metazoa</taxon>
        <taxon>Ecdysozoa</taxon>
        <taxon>Arthropoda</taxon>
        <taxon>Hexapoda</taxon>
        <taxon>Insecta</taxon>
        <taxon>Pterygota</taxon>
        <taxon>Neoptera</taxon>
        <taxon>Endopterygota</taxon>
        <taxon>Lepidoptera</taxon>
        <taxon>Glossata</taxon>
        <taxon>Ditrysia</taxon>
        <taxon>Papilionoidea</taxon>
        <taxon>Papilionidae</taxon>
        <taxon>Papilioninae</taxon>
        <taxon>Iphiclides</taxon>
    </lineage>
</organism>
<name>A0ABN8HPJ3_9NEOP</name>
<evidence type="ECO:0000313" key="2">
    <source>
        <dbReference type="Proteomes" id="UP000837857"/>
    </source>
</evidence>
<sequence>MAASYIINVPKLKGRENYDEWAFAAENFLILEGVDINVKRIEQAVPVVEAQKAKAKLIMTIDSSLYVHIKDEGTVHDVWERLKART</sequence>
<accession>A0ABN8HPJ3</accession>